<evidence type="ECO:0000256" key="4">
    <source>
        <dbReference type="ARBA" id="ARBA00022801"/>
    </source>
</evidence>
<evidence type="ECO:0000256" key="5">
    <source>
        <dbReference type="ARBA" id="ARBA00023295"/>
    </source>
</evidence>
<dbReference type="GO" id="GO:0009254">
    <property type="term" value="P:peptidoglycan turnover"/>
    <property type="evidence" value="ECO:0007669"/>
    <property type="project" value="TreeGrafter"/>
</dbReference>
<evidence type="ECO:0000256" key="1">
    <source>
        <dbReference type="ARBA" id="ARBA00001231"/>
    </source>
</evidence>
<dbReference type="Gene3D" id="3.20.20.300">
    <property type="entry name" value="Glycoside hydrolase, family 3, N-terminal domain"/>
    <property type="match status" value="1"/>
</dbReference>
<dbReference type="Proteomes" id="UP000572377">
    <property type="component" value="Unassembled WGS sequence"/>
</dbReference>
<comment type="similarity">
    <text evidence="2">Belongs to the glycosyl hydrolase 3 family.</text>
</comment>
<evidence type="ECO:0000313" key="8">
    <source>
        <dbReference type="Proteomes" id="UP000572377"/>
    </source>
</evidence>
<keyword evidence="4 7" id="KW-0378">Hydrolase</keyword>
<dbReference type="Pfam" id="PF00933">
    <property type="entry name" value="Glyco_hydro_3"/>
    <property type="match status" value="1"/>
</dbReference>
<dbReference type="GO" id="GO:0005975">
    <property type="term" value="P:carbohydrate metabolic process"/>
    <property type="evidence" value="ECO:0007669"/>
    <property type="project" value="InterPro"/>
</dbReference>
<evidence type="ECO:0000259" key="6">
    <source>
        <dbReference type="Pfam" id="PF00933"/>
    </source>
</evidence>
<dbReference type="InterPro" id="IPR050226">
    <property type="entry name" value="NagZ_Beta-hexosaminidase"/>
</dbReference>
<name>A0A849L1P7_9RHOB</name>
<accession>A0A849L1P7</accession>
<dbReference type="RefSeq" id="WP_171323787.1">
    <property type="nucleotide sequence ID" value="NZ_JABFBC010000001.1"/>
</dbReference>
<feature type="domain" description="Glycoside hydrolase family 3 N-terminal" evidence="6">
    <location>
        <begin position="30"/>
        <end position="293"/>
    </location>
</feature>
<dbReference type="PANTHER" id="PTHR30480:SF13">
    <property type="entry name" value="BETA-HEXOSAMINIDASE"/>
    <property type="match status" value="1"/>
</dbReference>
<comment type="caution">
    <text evidence="7">The sequence shown here is derived from an EMBL/GenBank/DDBJ whole genome shotgun (WGS) entry which is preliminary data.</text>
</comment>
<organism evidence="7 8">
    <name type="scientific">Halovulum dunhuangense</name>
    <dbReference type="NCBI Taxonomy" id="1505036"/>
    <lineage>
        <taxon>Bacteria</taxon>
        <taxon>Pseudomonadati</taxon>
        <taxon>Pseudomonadota</taxon>
        <taxon>Alphaproteobacteria</taxon>
        <taxon>Rhodobacterales</taxon>
        <taxon>Paracoccaceae</taxon>
        <taxon>Halovulum</taxon>
    </lineage>
</organism>
<dbReference type="PANTHER" id="PTHR30480">
    <property type="entry name" value="BETA-HEXOSAMINIDASE-RELATED"/>
    <property type="match status" value="1"/>
</dbReference>
<evidence type="ECO:0000256" key="2">
    <source>
        <dbReference type="ARBA" id="ARBA00005336"/>
    </source>
</evidence>
<proteinExistence type="inferred from homology"/>
<keyword evidence="8" id="KW-1185">Reference proteome</keyword>
<dbReference type="AlphaFoldDB" id="A0A849L1P7"/>
<dbReference type="EC" id="3.2.1.52" evidence="3"/>
<gene>
    <name evidence="7" type="ORF">HMH01_07160</name>
</gene>
<dbReference type="InterPro" id="IPR017853">
    <property type="entry name" value="GH"/>
</dbReference>
<dbReference type="InterPro" id="IPR001764">
    <property type="entry name" value="Glyco_hydro_3_N"/>
</dbReference>
<comment type="catalytic activity">
    <reaction evidence="1">
        <text>Hydrolysis of terminal non-reducing N-acetyl-D-hexosamine residues in N-acetyl-beta-D-hexosaminides.</text>
        <dbReference type="EC" id="3.2.1.52"/>
    </reaction>
</comment>
<reference evidence="7 8" key="1">
    <citation type="submission" date="2020-05" db="EMBL/GenBank/DDBJ databases">
        <title>Gimesia benthica sp. nov., a novel planctomycete isolated from a deep-sea water sample of the Northwest Indian Ocean.</title>
        <authorList>
            <person name="Wang J."/>
            <person name="Ruan C."/>
            <person name="Song L."/>
            <person name="Zhu Y."/>
            <person name="Li A."/>
            <person name="Zheng X."/>
            <person name="Wang L."/>
            <person name="Lu Z."/>
            <person name="Huang Y."/>
            <person name="Du W."/>
            <person name="Zhou Y."/>
            <person name="Huang L."/>
            <person name="Dai X."/>
        </authorList>
    </citation>
    <scope>NUCLEOTIDE SEQUENCE [LARGE SCALE GENOMIC DNA]</scope>
    <source>
        <strain evidence="7 8">YYQ-30</strain>
    </source>
</reference>
<dbReference type="GO" id="GO:0004563">
    <property type="term" value="F:beta-N-acetylhexosaminidase activity"/>
    <property type="evidence" value="ECO:0007669"/>
    <property type="project" value="UniProtKB-EC"/>
</dbReference>
<keyword evidence="5" id="KW-0326">Glycosidase</keyword>
<dbReference type="InterPro" id="IPR036962">
    <property type="entry name" value="Glyco_hydro_3_N_sf"/>
</dbReference>
<evidence type="ECO:0000313" key="7">
    <source>
        <dbReference type="EMBL" id="NNU80216.1"/>
    </source>
</evidence>
<evidence type="ECO:0000256" key="3">
    <source>
        <dbReference type="ARBA" id="ARBA00012663"/>
    </source>
</evidence>
<protein>
    <recommendedName>
        <fullName evidence="3">beta-N-acetylhexosaminidase</fullName>
        <ecNumber evidence="3">3.2.1.52</ecNumber>
    </recommendedName>
</protein>
<dbReference type="SUPFAM" id="SSF51445">
    <property type="entry name" value="(Trans)glycosidases"/>
    <property type="match status" value="1"/>
</dbReference>
<dbReference type="EMBL" id="JABFBC010000001">
    <property type="protein sequence ID" value="NNU80216.1"/>
    <property type="molecule type" value="Genomic_DNA"/>
</dbReference>
<sequence length="339" mass="36036">MAPRSVIYGLSGTALSDAEARFFRESDPWGFILFARNIDAPDQVRRLVDDLRDAVGRRAPVLIDQEGGRVARLTPPVWTGWEDALPFLSRLPEAARAEAMRLRYHVIGAELAALGIDVNCAPMADVAQPDTHPVVRTRCYATTPSEVARLARAVADGLALGGVLPVLKHIPGHGRTPLDSHVDLPVVAAPREVLETEDFAPFQALADLPLGMTAHVVYPALDPDRCATMSPVVLDKIRAGIGFDGLLMSDDISMGALSGGYPERSAAALSAGCDLILHCNGRMSEMEEVAAACAPLSDDALRRHQAVMAARAALAPQPVDIPVTLARIAALAGTEARDA</sequence>